<evidence type="ECO:0000313" key="2">
    <source>
        <dbReference type="Proteomes" id="UP000198414"/>
    </source>
</evidence>
<organism evidence="1 2">
    <name type="scientific">Secundilactobacillus pentosiphilus</name>
    <dbReference type="NCBI Taxonomy" id="1714682"/>
    <lineage>
        <taxon>Bacteria</taxon>
        <taxon>Bacillati</taxon>
        <taxon>Bacillota</taxon>
        <taxon>Bacilli</taxon>
        <taxon>Lactobacillales</taxon>
        <taxon>Lactobacillaceae</taxon>
        <taxon>Secundilactobacillus</taxon>
    </lineage>
</organism>
<sequence>MRFSLENKKIAVQADKMCYANIPLVTESLNKEGLLWMMYSV</sequence>
<gene>
    <name evidence="1" type="ORF">IWT25_01337</name>
</gene>
<reference evidence="1 2" key="1">
    <citation type="submission" date="2015-11" db="EMBL/GenBank/DDBJ databases">
        <title>Draft genome sequences of new species of the genus Lactobacillus isolated from orchardgrass silage.</title>
        <authorList>
            <person name="Tohno M."/>
            <person name="Tanizawa Y."/>
            <person name="Arita M."/>
        </authorList>
    </citation>
    <scope>NUCLEOTIDE SEQUENCE [LARGE SCALE GENOMIC DNA]</scope>
    <source>
        <strain evidence="1 2">IWT25</strain>
    </source>
</reference>
<dbReference type="Proteomes" id="UP000198414">
    <property type="component" value="Unassembled WGS sequence"/>
</dbReference>
<comment type="caution">
    <text evidence="1">The sequence shown here is derived from an EMBL/GenBank/DDBJ whole genome shotgun (WGS) entry which is preliminary data.</text>
</comment>
<proteinExistence type="predicted"/>
<accession>A0A1Z5IWM9</accession>
<evidence type="ECO:0000313" key="1">
    <source>
        <dbReference type="EMBL" id="GAX06012.1"/>
    </source>
</evidence>
<protein>
    <submittedName>
        <fullName evidence="1">Uncharacterized protein</fullName>
    </submittedName>
</protein>
<name>A0A1Z5IWM9_9LACO</name>
<dbReference type="AlphaFoldDB" id="A0A1Z5IWM9"/>
<dbReference type="EMBL" id="BCMI01000010">
    <property type="protein sequence ID" value="GAX06012.1"/>
    <property type="molecule type" value="Genomic_DNA"/>
</dbReference>